<comment type="pathway">
    <text evidence="1">Amino-acid biosynthesis; L-asparagine biosynthesis; L-asparagine from L-aspartate (L-Gln route): step 1/1.</text>
</comment>
<evidence type="ECO:0000256" key="1">
    <source>
        <dbReference type="ARBA" id="ARBA00005187"/>
    </source>
</evidence>
<dbReference type="InterPro" id="IPR006426">
    <property type="entry name" value="Asn_synth_AEB"/>
</dbReference>
<dbReference type="CDD" id="cd01991">
    <property type="entry name" value="Asn_synthase_B_C"/>
    <property type="match status" value="1"/>
</dbReference>
<evidence type="ECO:0000313" key="9">
    <source>
        <dbReference type="EMBL" id="NHR06071.1"/>
    </source>
</evidence>
<dbReference type="InterPro" id="IPR017932">
    <property type="entry name" value="GATase_2_dom"/>
</dbReference>
<organism evidence="9 10">
    <name type="scientific">Chromobacterium fluminis</name>
    <dbReference type="NCBI Taxonomy" id="3044269"/>
    <lineage>
        <taxon>Bacteria</taxon>
        <taxon>Pseudomonadati</taxon>
        <taxon>Pseudomonadota</taxon>
        <taxon>Betaproteobacteria</taxon>
        <taxon>Neisseriales</taxon>
        <taxon>Chromobacteriaceae</taxon>
        <taxon>Chromobacterium</taxon>
    </lineage>
</organism>
<evidence type="ECO:0000259" key="8">
    <source>
        <dbReference type="PROSITE" id="PS51278"/>
    </source>
</evidence>
<comment type="similarity">
    <text evidence="2">Belongs to the asparagine synthetase family.</text>
</comment>
<dbReference type="CDD" id="cd00712">
    <property type="entry name" value="AsnB"/>
    <property type="match status" value="1"/>
</dbReference>
<dbReference type="PANTHER" id="PTHR43284:SF1">
    <property type="entry name" value="ASPARAGINE SYNTHETASE"/>
    <property type="match status" value="1"/>
</dbReference>
<keyword evidence="6" id="KW-0315">Glutamine amidotransferase</keyword>
<evidence type="ECO:0000313" key="10">
    <source>
        <dbReference type="Proteomes" id="UP001515641"/>
    </source>
</evidence>
<dbReference type="InterPro" id="IPR001962">
    <property type="entry name" value="Asn_synthase"/>
</dbReference>
<dbReference type="PANTHER" id="PTHR43284">
    <property type="entry name" value="ASPARAGINE SYNTHETASE (GLUTAMINE-HYDROLYZING)"/>
    <property type="match status" value="1"/>
</dbReference>
<evidence type="ECO:0000256" key="2">
    <source>
        <dbReference type="ARBA" id="ARBA00005752"/>
    </source>
</evidence>
<keyword evidence="9" id="KW-0436">Ligase</keyword>
<gene>
    <name evidence="9" type="primary">asnB</name>
    <name evidence="9" type="ORF">HA052_12775</name>
</gene>
<keyword evidence="4" id="KW-0547">Nucleotide-binding</keyword>
<dbReference type="RefSeq" id="WP_166452209.1">
    <property type="nucleotide sequence ID" value="NZ_JAAOMA010000016.1"/>
</dbReference>
<dbReference type="Gene3D" id="3.60.20.10">
    <property type="entry name" value="Glutamine Phosphoribosylpyrophosphate, subunit 1, domain 1"/>
    <property type="match status" value="1"/>
</dbReference>
<evidence type="ECO:0000256" key="6">
    <source>
        <dbReference type="ARBA" id="ARBA00022962"/>
    </source>
</evidence>
<dbReference type="InterPro" id="IPR029055">
    <property type="entry name" value="Ntn_hydrolases_N"/>
</dbReference>
<dbReference type="InterPro" id="IPR033738">
    <property type="entry name" value="AsnB_N"/>
</dbReference>
<accession>A0ABX0L9J6</accession>
<name>A0ABX0L9J6_9NEIS</name>
<comment type="caution">
    <text evidence="9">The sequence shown here is derived from an EMBL/GenBank/DDBJ whole genome shotgun (WGS) entry which is preliminary data.</text>
</comment>
<dbReference type="EC" id="6.3.5.4" evidence="3"/>
<dbReference type="Proteomes" id="UP001515641">
    <property type="component" value="Unassembled WGS sequence"/>
</dbReference>
<dbReference type="NCBIfam" id="TIGR01536">
    <property type="entry name" value="asn_synth_AEB"/>
    <property type="match status" value="1"/>
</dbReference>
<sequence>MCGIAGFFSQRPAAAATAQAMLTELGRRGPDAANQLLLNADWQPAADGDIHNALLHARLSIIDPRPIANQPMVSDDGQVWICYNGEVYDWDADKAELETGGAHFATHSDTEFILRGYQAWGIETLLQRLRGMFAFAILDLKQRKVHLARDRMGEKPLVYSLLDGNFAFGSLVRSVLPFLPPQQRDFSADAIDAYLAHRYIPAPATLFSHIQRLENGHRLEFDLDTRSLRKLRYWQPAKDDGDWLQELDRAVAMRTVADRPLGVLLSGGIDSTVIASRLATQQLTQFSSFTAAFPGSKLDEAADAADSAQRMGLANLAVQMPDNLAADFERIVADLDQPFADPSSFPTWYLAREVSRHVKVVLLGDGGDELLAGYKRVNKHLRTRWRSLIKLPLTIKPSLDGKGAGKLATELAMSWQDAYSLRFSGFTPGQRLFLQNNRPLSRLCHWRAPDDIGPPPANAPAGLHHLLAIDFANYLPDYILQKSDLCTMAHGLEGRAPLVDHRFYQALLAVDGKQRFTQPAKLIFRRAVHPALPADFFQRKKRGFNPPLSGWLKTSLAPRMDGLGKRLAQLSRGQLDAAAVDAFAAAYRNGAEHLAEQMLQLLILDESLGQLSLLAAQDR</sequence>
<dbReference type="Pfam" id="PF00733">
    <property type="entry name" value="Asn_synthase"/>
    <property type="match status" value="1"/>
</dbReference>
<proteinExistence type="inferred from homology"/>
<feature type="domain" description="Glutamine amidotransferase type-2" evidence="8">
    <location>
        <begin position="2"/>
        <end position="224"/>
    </location>
</feature>
<evidence type="ECO:0000256" key="3">
    <source>
        <dbReference type="ARBA" id="ARBA00012737"/>
    </source>
</evidence>
<dbReference type="InterPro" id="IPR014729">
    <property type="entry name" value="Rossmann-like_a/b/a_fold"/>
</dbReference>
<evidence type="ECO:0000256" key="7">
    <source>
        <dbReference type="ARBA" id="ARBA00048741"/>
    </source>
</evidence>
<dbReference type="Gene3D" id="3.40.50.620">
    <property type="entry name" value="HUPs"/>
    <property type="match status" value="1"/>
</dbReference>
<reference evidence="9 10" key="1">
    <citation type="submission" date="2020-03" db="EMBL/GenBank/DDBJ databases">
        <title>Draft genome sequence of environmentally isolated cultures.</title>
        <authorList>
            <person name="Wilson H.S."/>
            <person name="De Leon M.E."/>
        </authorList>
    </citation>
    <scope>NUCLEOTIDE SEQUENCE [LARGE SCALE GENOMIC DNA]</scope>
    <source>
        <strain evidence="9 10">HSC-31F16</strain>
    </source>
</reference>
<dbReference type="InterPro" id="IPR051786">
    <property type="entry name" value="ASN_synthetase/amidase"/>
</dbReference>
<comment type="catalytic activity">
    <reaction evidence="7">
        <text>L-aspartate + L-glutamine + ATP + H2O = L-asparagine + L-glutamate + AMP + diphosphate + H(+)</text>
        <dbReference type="Rhea" id="RHEA:12228"/>
        <dbReference type="ChEBI" id="CHEBI:15377"/>
        <dbReference type="ChEBI" id="CHEBI:15378"/>
        <dbReference type="ChEBI" id="CHEBI:29985"/>
        <dbReference type="ChEBI" id="CHEBI:29991"/>
        <dbReference type="ChEBI" id="CHEBI:30616"/>
        <dbReference type="ChEBI" id="CHEBI:33019"/>
        <dbReference type="ChEBI" id="CHEBI:58048"/>
        <dbReference type="ChEBI" id="CHEBI:58359"/>
        <dbReference type="ChEBI" id="CHEBI:456215"/>
        <dbReference type="EC" id="6.3.5.4"/>
    </reaction>
</comment>
<dbReference type="SUPFAM" id="SSF56235">
    <property type="entry name" value="N-terminal nucleophile aminohydrolases (Ntn hydrolases)"/>
    <property type="match status" value="1"/>
</dbReference>
<protein>
    <recommendedName>
        <fullName evidence="3">asparagine synthase (glutamine-hydrolyzing)</fullName>
        <ecNumber evidence="3">6.3.5.4</ecNumber>
    </recommendedName>
</protein>
<dbReference type="SUPFAM" id="SSF52402">
    <property type="entry name" value="Adenine nucleotide alpha hydrolases-like"/>
    <property type="match status" value="1"/>
</dbReference>
<dbReference type="GO" id="GO:0004066">
    <property type="term" value="F:asparagine synthase (glutamine-hydrolyzing) activity"/>
    <property type="evidence" value="ECO:0007669"/>
    <property type="project" value="UniProtKB-EC"/>
</dbReference>
<dbReference type="EMBL" id="JAAOMA010000016">
    <property type="protein sequence ID" value="NHR06071.1"/>
    <property type="molecule type" value="Genomic_DNA"/>
</dbReference>
<dbReference type="PROSITE" id="PS51278">
    <property type="entry name" value="GATASE_TYPE_2"/>
    <property type="match status" value="1"/>
</dbReference>
<keyword evidence="5" id="KW-0067">ATP-binding</keyword>
<evidence type="ECO:0000256" key="4">
    <source>
        <dbReference type="ARBA" id="ARBA00022741"/>
    </source>
</evidence>
<evidence type="ECO:0000256" key="5">
    <source>
        <dbReference type="ARBA" id="ARBA00022840"/>
    </source>
</evidence>
<dbReference type="Pfam" id="PF13522">
    <property type="entry name" value="GATase_6"/>
    <property type="match status" value="1"/>
</dbReference>
<keyword evidence="10" id="KW-1185">Reference proteome</keyword>
<dbReference type="PIRSF" id="PIRSF001589">
    <property type="entry name" value="Asn_synthetase_glu-h"/>
    <property type="match status" value="1"/>
</dbReference>